<protein>
    <submittedName>
        <fullName evidence="2">Uncharacterized protein</fullName>
    </submittedName>
</protein>
<evidence type="ECO:0000256" key="1">
    <source>
        <dbReference type="SAM" id="MobiDB-lite"/>
    </source>
</evidence>
<gene>
    <name evidence="2" type="ORF">Salat_1736700</name>
</gene>
<feature type="compositionally biased region" description="Basic and acidic residues" evidence="1">
    <location>
        <begin position="91"/>
        <end position="103"/>
    </location>
</feature>
<reference evidence="2" key="2">
    <citation type="journal article" date="2024" name="Plant">
        <title>Genomic evolution and insights into agronomic trait innovations of Sesamum species.</title>
        <authorList>
            <person name="Miao H."/>
            <person name="Wang L."/>
            <person name="Qu L."/>
            <person name="Liu H."/>
            <person name="Sun Y."/>
            <person name="Le M."/>
            <person name="Wang Q."/>
            <person name="Wei S."/>
            <person name="Zheng Y."/>
            <person name="Lin W."/>
            <person name="Duan Y."/>
            <person name="Cao H."/>
            <person name="Xiong S."/>
            <person name="Wang X."/>
            <person name="Wei L."/>
            <person name="Li C."/>
            <person name="Ma Q."/>
            <person name="Ju M."/>
            <person name="Zhao R."/>
            <person name="Li G."/>
            <person name="Mu C."/>
            <person name="Tian Q."/>
            <person name="Mei H."/>
            <person name="Zhang T."/>
            <person name="Gao T."/>
            <person name="Zhang H."/>
        </authorList>
    </citation>
    <scope>NUCLEOTIDE SEQUENCE</scope>
    <source>
        <strain evidence="2">3651</strain>
    </source>
</reference>
<dbReference type="Proteomes" id="UP001293254">
    <property type="component" value="Unassembled WGS sequence"/>
</dbReference>
<feature type="compositionally biased region" description="Polar residues" evidence="1">
    <location>
        <begin position="41"/>
        <end position="58"/>
    </location>
</feature>
<dbReference type="EMBL" id="JACGWO010000006">
    <property type="protein sequence ID" value="KAK4425427.1"/>
    <property type="molecule type" value="Genomic_DNA"/>
</dbReference>
<organism evidence="2 3">
    <name type="scientific">Sesamum alatum</name>
    <dbReference type="NCBI Taxonomy" id="300844"/>
    <lineage>
        <taxon>Eukaryota</taxon>
        <taxon>Viridiplantae</taxon>
        <taxon>Streptophyta</taxon>
        <taxon>Embryophyta</taxon>
        <taxon>Tracheophyta</taxon>
        <taxon>Spermatophyta</taxon>
        <taxon>Magnoliopsida</taxon>
        <taxon>eudicotyledons</taxon>
        <taxon>Gunneridae</taxon>
        <taxon>Pentapetalae</taxon>
        <taxon>asterids</taxon>
        <taxon>lamiids</taxon>
        <taxon>Lamiales</taxon>
        <taxon>Pedaliaceae</taxon>
        <taxon>Sesamum</taxon>
    </lineage>
</organism>
<feature type="region of interest" description="Disordered" evidence="1">
    <location>
        <begin position="1"/>
        <end position="103"/>
    </location>
</feature>
<feature type="compositionally biased region" description="Basic and acidic residues" evidence="1">
    <location>
        <begin position="1"/>
        <end position="18"/>
    </location>
</feature>
<keyword evidence="3" id="KW-1185">Reference proteome</keyword>
<evidence type="ECO:0000313" key="3">
    <source>
        <dbReference type="Proteomes" id="UP001293254"/>
    </source>
</evidence>
<reference evidence="2" key="1">
    <citation type="submission" date="2020-06" db="EMBL/GenBank/DDBJ databases">
        <authorList>
            <person name="Li T."/>
            <person name="Hu X."/>
            <person name="Zhang T."/>
            <person name="Song X."/>
            <person name="Zhang H."/>
            <person name="Dai N."/>
            <person name="Sheng W."/>
            <person name="Hou X."/>
            <person name="Wei L."/>
        </authorList>
    </citation>
    <scope>NUCLEOTIDE SEQUENCE</scope>
    <source>
        <strain evidence="2">3651</strain>
        <tissue evidence="2">Leaf</tissue>
    </source>
</reference>
<feature type="compositionally biased region" description="Basic and acidic residues" evidence="1">
    <location>
        <begin position="59"/>
        <end position="68"/>
    </location>
</feature>
<sequence length="103" mass="11624">MRARAEREPLVESTEKPVPRIFRCPTKVINESAEDSRKKAQSSGQRRFPGDTSQQTTPESRDKKEPRSTGKNNEVGMLEESLPRFGPMYGADKRSVEATKEEA</sequence>
<comment type="caution">
    <text evidence="2">The sequence shown here is derived from an EMBL/GenBank/DDBJ whole genome shotgun (WGS) entry which is preliminary data.</text>
</comment>
<proteinExistence type="predicted"/>
<dbReference type="AlphaFoldDB" id="A0AAE1Y8R2"/>
<accession>A0AAE1Y8R2</accession>
<name>A0AAE1Y8R2_9LAMI</name>
<evidence type="ECO:0000313" key="2">
    <source>
        <dbReference type="EMBL" id="KAK4425427.1"/>
    </source>
</evidence>